<dbReference type="EMBL" id="JAUSVX010000029">
    <property type="protein sequence ID" value="MDQ0475061.1"/>
    <property type="molecule type" value="Genomic_DNA"/>
</dbReference>
<dbReference type="Proteomes" id="UP001242480">
    <property type="component" value="Unassembled WGS sequence"/>
</dbReference>
<dbReference type="InterPro" id="IPR046535">
    <property type="entry name" value="DUF6600"/>
</dbReference>
<feature type="signal peptide" evidence="2">
    <location>
        <begin position="1"/>
        <end position="24"/>
    </location>
</feature>
<reference evidence="3 4" key="1">
    <citation type="submission" date="2023-07" db="EMBL/GenBank/DDBJ databases">
        <title>Genomic Encyclopedia of Type Strains, Phase IV (KMG-IV): sequencing the most valuable type-strain genomes for metagenomic binning, comparative biology and taxonomic classification.</title>
        <authorList>
            <person name="Goeker M."/>
        </authorList>
    </citation>
    <scope>NUCLEOTIDE SEQUENCE [LARGE SCALE GENOMIC DNA]</scope>
    <source>
        <strain evidence="3 4">DSM 19619</strain>
    </source>
</reference>
<dbReference type="Pfam" id="PF20245">
    <property type="entry name" value="DUF6600"/>
    <property type="match status" value="1"/>
</dbReference>
<evidence type="ECO:0000256" key="1">
    <source>
        <dbReference type="SAM" id="MobiDB-lite"/>
    </source>
</evidence>
<organism evidence="3 4">
    <name type="scientific">Labrys wisconsinensis</name>
    <dbReference type="NCBI Taxonomy" id="425677"/>
    <lineage>
        <taxon>Bacteria</taxon>
        <taxon>Pseudomonadati</taxon>
        <taxon>Pseudomonadota</taxon>
        <taxon>Alphaproteobacteria</taxon>
        <taxon>Hyphomicrobiales</taxon>
        <taxon>Xanthobacteraceae</taxon>
        <taxon>Labrys</taxon>
    </lineage>
</organism>
<evidence type="ECO:0000313" key="3">
    <source>
        <dbReference type="EMBL" id="MDQ0475061.1"/>
    </source>
</evidence>
<gene>
    <name evidence="3" type="ORF">QO011_008103</name>
</gene>
<evidence type="ECO:0000313" key="4">
    <source>
        <dbReference type="Proteomes" id="UP001242480"/>
    </source>
</evidence>
<sequence length="418" mass="46086">MRLKTMLLGAAAGLLALAAGSLGAPSPFPATPARADTALSFSIGTFYDRLTPYGSWTSYHGANVFLPTGLQDGWRPYTRGHWVYTRQYAWLWVSDEPFGWATYHYGRWAYADDIGWYWVPGTRWAPAWVSWRRAGDNIVWAPLAPVRGADDIVAIDVVYPPQTPDFFWIAVPTRAFLAPDLSVVEIRDERLRRQIIETAAPPIEVTVRNNVVVNTAINVDVIEQATRRKVAVVDVRDAARPEEAGRTDASSIAVFHGDVRPDAAARPAKLVPIQQVRQIQASRKLQPTVLDQAQPANAGRPGPDKAGAPAPVDEANHELPKPKPDVVPPGGDRPPKPDLLTKPETATPVERQKIKPEEPKVGETPRPAEEAKRPAEEAQRPRPEAQRPAEEAQRPKPDKPEGGEGQKPRREKKPEGTP</sequence>
<dbReference type="RefSeq" id="WP_307285732.1">
    <property type="nucleotide sequence ID" value="NZ_JAUSVX010000029.1"/>
</dbReference>
<feature type="chain" id="PRO_5047374984" evidence="2">
    <location>
        <begin position="25"/>
        <end position="418"/>
    </location>
</feature>
<keyword evidence="4" id="KW-1185">Reference proteome</keyword>
<comment type="caution">
    <text evidence="3">The sequence shown here is derived from an EMBL/GenBank/DDBJ whole genome shotgun (WGS) entry which is preliminary data.</text>
</comment>
<evidence type="ECO:0000256" key="2">
    <source>
        <dbReference type="SAM" id="SignalP"/>
    </source>
</evidence>
<proteinExistence type="predicted"/>
<accession>A0ABU0JL88</accession>
<protein>
    <submittedName>
        <fullName evidence="3">Uncharacterized protein</fullName>
    </submittedName>
</protein>
<feature type="region of interest" description="Disordered" evidence="1">
    <location>
        <begin position="293"/>
        <end position="418"/>
    </location>
</feature>
<feature type="compositionally biased region" description="Basic and acidic residues" evidence="1">
    <location>
        <begin position="350"/>
        <end position="418"/>
    </location>
</feature>
<feature type="compositionally biased region" description="Basic and acidic residues" evidence="1">
    <location>
        <begin position="314"/>
        <end position="324"/>
    </location>
</feature>
<name>A0ABU0JL88_9HYPH</name>
<keyword evidence="2" id="KW-0732">Signal</keyword>